<evidence type="ECO:0000259" key="2">
    <source>
        <dbReference type="Pfam" id="PF03795"/>
    </source>
</evidence>
<dbReference type="PANTHER" id="PTHR37828:SF1">
    <property type="entry name" value="YCII-RELATED DOMAIN-CONTAINING PROTEIN"/>
    <property type="match status" value="1"/>
</dbReference>
<name>A0ABP3USV2_9CLOT</name>
<reference evidence="4" key="1">
    <citation type="journal article" date="2019" name="Int. J. Syst. Evol. Microbiol.">
        <title>The Global Catalogue of Microorganisms (GCM) 10K type strain sequencing project: providing services to taxonomists for standard genome sequencing and annotation.</title>
        <authorList>
            <consortium name="The Broad Institute Genomics Platform"/>
            <consortium name="The Broad Institute Genome Sequencing Center for Infectious Disease"/>
            <person name="Wu L."/>
            <person name="Ma J."/>
        </authorList>
    </citation>
    <scope>NUCLEOTIDE SEQUENCE [LARGE SCALE GENOMIC DNA]</scope>
    <source>
        <strain evidence="4">JCM 1407</strain>
    </source>
</reference>
<comment type="similarity">
    <text evidence="1">Belongs to the YciI family.</text>
</comment>
<dbReference type="SUPFAM" id="SSF54909">
    <property type="entry name" value="Dimeric alpha+beta barrel"/>
    <property type="match status" value="1"/>
</dbReference>
<gene>
    <name evidence="3" type="ORF">GCM10008906_23750</name>
</gene>
<evidence type="ECO:0000313" key="4">
    <source>
        <dbReference type="Proteomes" id="UP001501510"/>
    </source>
</evidence>
<dbReference type="RefSeq" id="WP_343761835.1">
    <property type="nucleotide sequence ID" value="NZ_BAAACG010000010.1"/>
</dbReference>
<sequence length="97" mass="11194">MKKGDKLFVRVDYKISEGKTSSKDFNDHIEYLSGVASERYFVGGGFSNKPGGMMIFKAKDIKEAKEIVDKDPMIKRKLYRYELFEWDLAIVSGKMEI</sequence>
<dbReference type="Proteomes" id="UP001501510">
    <property type="component" value="Unassembled WGS sequence"/>
</dbReference>
<evidence type="ECO:0000256" key="1">
    <source>
        <dbReference type="ARBA" id="ARBA00007689"/>
    </source>
</evidence>
<dbReference type="Gene3D" id="3.30.70.1060">
    <property type="entry name" value="Dimeric alpha+beta barrel"/>
    <property type="match status" value="1"/>
</dbReference>
<organism evidence="3 4">
    <name type="scientific">Clostridium oceanicum</name>
    <dbReference type="NCBI Taxonomy" id="1543"/>
    <lineage>
        <taxon>Bacteria</taxon>
        <taxon>Bacillati</taxon>
        <taxon>Bacillota</taxon>
        <taxon>Clostridia</taxon>
        <taxon>Eubacteriales</taxon>
        <taxon>Clostridiaceae</taxon>
        <taxon>Clostridium</taxon>
    </lineage>
</organism>
<feature type="domain" description="YCII-related" evidence="2">
    <location>
        <begin position="23"/>
        <end position="86"/>
    </location>
</feature>
<keyword evidence="4" id="KW-1185">Reference proteome</keyword>
<proteinExistence type="inferred from homology"/>
<dbReference type="PANTHER" id="PTHR37828">
    <property type="entry name" value="GSR2449 PROTEIN"/>
    <property type="match status" value="1"/>
</dbReference>
<protein>
    <submittedName>
        <fullName evidence="3">YciI family protein</fullName>
    </submittedName>
</protein>
<dbReference type="InterPro" id="IPR005545">
    <property type="entry name" value="YCII"/>
</dbReference>
<evidence type="ECO:0000313" key="3">
    <source>
        <dbReference type="EMBL" id="GAA0741905.1"/>
    </source>
</evidence>
<dbReference type="InterPro" id="IPR011008">
    <property type="entry name" value="Dimeric_a/b-barrel"/>
</dbReference>
<dbReference type="EMBL" id="BAAACG010000010">
    <property type="protein sequence ID" value="GAA0741905.1"/>
    <property type="molecule type" value="Genomic_DNA"/>
</dbReference>
<dbReference type="Pfam" id="PF03795">
    <property type="entry name" value="YCII"/>
    <property type="match status" value="1"/>
</dbReference>
<comment type="caution">
    <text evidence="3">The sequence shown here is derived from an EMBL/GenBank/DDBJ whole genome shotgun (WGS) entry which is preliminary data.</text>
</comment>
<accession>A0ABP3USV2</accession>